<feature type="non-terminal residue" evidence="3">
    <location>
        <position position="1"/>
    </location>
</feature>
<feature type="compositionally biased region" description="Basic and acidic residues" evidence="1">
    <location>
        <begin position="171"/>
        <end position="184"/>
    </location>
</feature>
<protein>
    <submittedName>
        <fullName evidence="3">Uncharacterized protein</fullName>
    </submittedName>
</protein>
<dbReference type="OrthoDB" id="8086142at2759"/>
<evidence type="ECO:0000256" key="1">
    <source>
        <dbReference type="SAM" id="MobiDB-lite"/>
    </source>
</evidence>
<feature type="compositionally biased region" description="Basic and acidic residues" evidence="1">
    <location>
        <begin position="145"/>
        <end position="157"/>
    </location>
</feature>
<feature type="chain" id="PRO_5001557905" evidence="2">
    <location>
        <begin position="32"/>
        <end position="265"/>
    </location>
</feature>
<organism evidence="3">
    <name type="scientific">Bactrocera dorsalis</name>
    <name type="common">Oriental fruit fly</name>
    <name type="synonym">Dacus dorsalis</name>
    <dbReference type="NCBI Taxonomy" id="27457"/>
    <lineage>
        <taxon>Eukaryota</taxon>
        <taxon>Metazoa</taxon>
        <taxon>Ecdysozoa</taxon>
        <taxon>Arthropoda</taxon>
        <taxon>Hexapoda</taxon>
        <taxon>Insecta</taxon>
        <taxon>Pterygota</taxon>
        <taxon>Neoptera</taxon>
        <taxon>Endopterygota</taxon>
        <taxon>Diptera</taxon>
        <taxon>Brachycera</taxon>
        <taxon>Muscomorpha</taxon>
        <taxon>Tephritoidea</taxon>
        <taxon>Tephritidae</taxon>
        <taxon>Bactrocera</taxon>
        <taxon>Bactrocera</taxon>
    </lineage>
</organism>
<evidence type="ECO:0000256" key="2">
    <source>
        <dbReference type="SAM" id="SignalP"/>
    </source>
</evidence>
<name>A0A034WII2_BACDO</name>
<feature type="signal peptide" evidence="2">
    <location>
        <begin position="1"/>
        <end position="31"/>
    </location>
</feature>
<keyword evidence="2" id="KW-0732">Signal</keyword>
<accession>A0A034WII2</accession>
<dbReference type="AlphaFoldDB" id="A0A034WII2"/>
<proteinExistence type="predicted"/>
<feature type="region of interest" description="Disordered" evidence="1">
    <location>
        <begin position="97"/>
        <end position="227"/>
    </location>
</feature>
<feature type="compositionally biased region" description="Basic and acidic residues" evidence="1">
    <location>
        <begin position="215"/>
        <end position="225"/>
    </location>
</feature>
<sequence length="265" mass="29444">RTVHNMKPKSLCFSILIVAFLLASEMPRVHGIFLLPVELLGAAAKELHSFVRGVATGVTDILLPERATMPPIQIVMQNLPVEKDGRKSREIQTYVDAYNLMEPDTSDENKETESSTNNNESENGNNSQEPDITNEDKETEPDITNEDKETDNSESEKNGSQNGDIPQEIDNSQKTDVTDEEKVTDNSAENNGSGSKEGEVAVDTANTQKSDNSQEAEKSSEKQESIGKILNLDNFVKSLIKKLKKCEFNQSKNKEKSNSNIICHW</sequence>
<feature type="compositionally biased region" description="Polar residues" evidence="1">
    <location>
        <begin position="158"/>
        <end position="170"/>
    </location>
</feature>
<feature type="compositionally biased region" description="Low complexity" evidence="1">
    <location>
        <begin position="114"/>
        <end position="127"/>
    </location>
</feature>
<dbReference type="EMBL" id="GAKP01005002">
    <property type="protein sequence ID" value="JAC53950.1"/>
    <property type="molecule type" value="Transcribed_RNA"/>
</dbReference>
<evidence type="ECO:0000313" key="3">
    <source>
        <dbReference type="EMBL" id="JAC53950.1"/>
    </source>
</evidence>
<feature type="compositionally biased region" description="Polar residues" evidence="1">
    <location>
        <begin position="185"/>
        <end position="194"/>
    </location>
</feature>
<reference evidence="3" key="1">
    <citation type="journal article" date="2014" name="BMC Genomics">
        <title>Characterizing the developmental transcriptome of the oriental fruit fly, Bactrocera dorsalis (Diptera: Tephritidae) through comparative genomic analysis with Drosophila melanogaster utilizing modENCODE datasets.</title>
        <authorList>
            <person name="Geib S.M."/>
            <person name="Calla B."/>
            <person name="Hall B."/>
            <person name="Hou S."/>
            <person name="Manoukis N.C."/>
        </authorList>
    </citation>
    <scope>NUCLEOTIDE SEQUENCE</scope>
    <source>
        <strain evidence="3">Punador</strain>
    </source>
</reference>